<dbReference type="PANTHER" id="PTHR43689">
    <property type="entry name" value="HYDROLASE"/>
    <property type="match status" value="1"/>
</dbReference>
<proteinExistence type="predicted"/>
<dbReference type="PRINTS" id="PR00111">
    <property type="entry name" value="ABHYDROLASE"/>
</dbReference>
<dbReference type="Gene3D" id="3.40.50.1820">
    <property type="entry name" value="alpha/beta hydrolase"/>
    <property type="match status" value="1"/>
</dbReference>
<keyword evidence="3" id="KW-1185">Reference proteome</keyword>
<evidence type="ECO:0000313" key="2">
    <source>
        <dbReference type="EMBL" id="MBK1631658.1"/>
    </source>
</evidence>
<accession>A0ABS1CIJ1</accession>
<organism evidence="2 3">
    <name type="scientific">Thiohalocapsa halophila</name>
    <dbReference type="NCBI Taxonomy" id="69359"/>
    <lineage>
        <taxon>Bacteria</taxon>
        <taxon>Pseudomonadati</taxon>
        <taxon>Pseudomonadota</taxon>
        <taxon>Gammaproteobacteria</taxon>
        <taxon>Chromatiales</taxon>
        <taxon>Chromatiaceae</taxon>
        <taxon>Thiohalocapsa</taxon>
    </lineage>
</organism>
<evidence type="ECO:0000313" key="3">
    <source>
        <dbReference type="Proteomes" id="UP000748752"/>
    </source>
</evidence>
<reference evidence="2 3" key="1">
    <citation type="journal article" date="2020" name="Microorganisms">
        <title>Osmotic Adaptation and Compatible Solute Biosynthesis of Phototrophic Bacteria as Revealed from Genome Analyses.</title>
        <authorList>
            <person name="Imhoff J.F."/>
            <person name="Rahn T."/>
            <person name="Kunzel S."/>
            <person name="Keller A."/>
            <person name="Neulinger S.C."/>
        </authorList>
    </citation>
    <scope>NUCLEOTIDE SEQUENCE [LARGE SCALE GENOMIC DNA]</scope>
    <source>
        <strain evidence="2 3">DSM 6210</strain>
    </source>
</reference>
<dbReference type="PANTHER" id="PTHR43689:SF8">
    <property type="entry name" value="ALPHA_BETA-HYDROLASES SUPERFAMILY PROTEIN"/>
    <property type="match status" value="1"/>
</dbReference>
<dbReference type="InterPro" id="IPR000073">
    <property type="entry name" value="AB_hydrolase_1"/>
</dbReference>
<dbReference type="EMBL" id="NRRV01000029">
    <property type="protein sequence ID" value="MBK1631658.1"/>
    <property type="molecule type" value="Genomic_DNA"/>
</dbReference>
<dbReference type="InterPro" id="IPR029058">
    <property type="entry name" value="AB_hydrolase_fold"/>
</dbReference>
<gene>
    <name evidence="2" type="ORF">CKO31_13065</name>
</gene>
<dbReference type="InterPro" id="IPR000639">
    <property type="entry name" value="Epox_hydrolase-like"/>
</dbReference>
<sequence length="346" mass="36862">MLRLLLRLLLILLVLVLVLGLVAAAVGPLLIDPDPAEGETRVQALERPGSGFVGIGPPDGGEVTLHVAERTPAGDGAAAPTFVLLHGFTFNLYTWERIMAPLAERGRVIAYDQIPYGLSAKPLPGAGAHADPYAKSSALARLMTLLDTLGVEQAYLVGNSSGGTLALEAALAYPERVRGLVLLAPWVNSKRPILPQWLVDLPQTQRLTLLLARTLGTDMPLLDYAYADPGRIDEERRARAAVHQEMANWDAAWAALLARSLTDPVEIARQLTQIDTPALVITGAADRIVPPADTLAAARALPNATFAELPGCGHLPQEECPALVMDIIDQWLDQAPAAGDDRAAAH</sequence>
<dbReference type="Proteomes" id="UP000748752">
    <property type="component" value="Unassembled WGS sequence"/>
</dbReference>
<comment type="caution">
    <text evidence="2">The sequence shown here is derived from an EMBL/GenBank/DDBJ whole genome shotgun (WGS) entry which is preliminary data.</text>
</comment>
<name>A0ABS1CIJ1_9GAMM</name>
<dbReference type="PRINTS" id="PR00412">
    <property type="entry name" value="EPOXHYDRLASE"/>
</dbReference>
<evidence type="ECO:0000259" key="1">
    <source>
        <dbReference type="Pfam" id="PF00561"/>
    </source>
</evidence>
<dbReference type="SUPFAM" id="SSF53474">
    <property type="entry name" value="alpha/beta-Hydrolases"/>
    <property type="match status" value="1"/>
</dbReference>
<dbReference type="RefSeq" id="WP_200238219.1">
    <property type="nucleotide sequence ID" value="NZ_NRRV01000029.1"/>
</dbReference>
<protein>
    <recommendedName>
        <fullName evidence="1">AB hydrolase-1 domain-containing protein</fullName>
    </recommendedName>
</protein>
<feature type="domain" description="AB hydrolase-1" evidence="1">
    <location>
        <begin position="80"/>
        <end position="319"/>
    </location>
</feature>
<dbReference type="Pfam" id="PF00561">
    <property type="entry name" value="Abhydrolase_1"/>
    <property type="match status" value="1"/>
</dbReference>